<evidence type="ECO:0000313" key="11">
    <source>
        <dbReference type="Proteomes" id="UP001236569"/>
    </source>
</evidence>
<protein>
    <recommendedName>
        <fullName evidence="4">non-reducing end alpha-L-arabinofuranosidase</fullName>
        <ecNumber evidence="4">3.2.1.55</ecNumber>
    </recommendedName>
</protein>
<dbReference type="InterPro" id="IPR013780">
    <property type="entry name" value="Glyco_hydro_b"/>
</dbReference>
<dbReference type="PROSITE" id="PS51318">
    <property type="entry name" value="TAT"/>
    <property type="match status" value="1"/>
</dbReference>
<dbReference type="Proteomes" id="UP001236569">
    <property type="component" value="Unassembled WGS sequence"/>
</dbReference>
<dbReference type="Pfam" id="PF22848">
    <property type="entry name" value="ASD1_dom"/>
    <property type="match status" value="1"/>
</dbReference>
<proteinExistence type="inferred from homology"/>
<feature type="chain" id="PRO_5046587419" description="non-reducing end alpha-L-arabinofuranosidase" evidence="8">
    <location>
        <begin position="30"/>
        <end position="521"/>
    </location>
</feature>
<dbReference type="InterPro" id="IPR010720">
    <property type="entry name" value="Alpha-L-AF_C"/>
</dbReference>
<dbReference type="RefSeq" id="WP_283369348.1">
    <property type="nucleotide sequence ID" value="NZ_JASHID010000004.1"/>
</dbReference>
<keyword evidence="7" id="KW-0326">Glycosidase</keyword>
<comment type="catalytic activity">
    <reaction evidence="1">
        <text>Hydrolysis of terminal non-reducing alpha-L-arabinofuranoside residues in alpha-L-arabinosides.</text>
        <dbReference type="EC" id="3.2.1.55"/>
    </reaction>
</comment>
<dbReference type="EC" id="3.2.1.55" evidence="4"/>
<dbReference type="SMART" id="SM00813">
    <property type="entry name" value="Alpha-L-AF_C"/>
    <property type="match status" value="1"/>
</dbReference>
<dbReference type="InterPro" id="IPR006311">
    <property type="entry name" value="TAT_signal"/>
</dbReference>
<keyword evidence="11" id="KW-1185">Reference proteome</keyword>
<evidence type="ECO:0000259" key="9">
    <source>
        <dbReference type="SMART" id="SM00813"/>
    </source>
</evidence>
<feature type="signal peptide" evidence="8">
    <location>
        <begin position="1"/>
        <end position="29"/>
    </location>
</feature>
<sequence length="521" mass="58606">MQSTNRRTFLLQSSSLALASLLPSSIYQGAPFAKTVKAKVHIDFEKTIGKIEPEIYGQFIEYLGRAITGGVVDAKTSQVRKDVLEKIKRLQTPLLRFPGGTVTKIYHWQDGIGPKNLRPVRPNLIWGGEESNQFGTNEFIDYCRKLKTDPFLVVNMNTGTPEEASNWVEYCNGSGNTSFASLRKKHGYPQAHKVKYWGLGNEESAVPDTGRLQDPNKYVEIAWQYAKLMKLQDPSISLVLAGGDTKWNEILLKELHPIADYISLHYYANSKKGQPASLFAHIATFEKEIVATKKQIHDLAPEKVENFNRWYRFPSRKKALKIALDEWGIWENEGKGAYNLEVTYQWFHALGVAGFLNIFQRQADIVGMATWAQTVNVLAPIMTNGKESICQTVFYPLELYRKYCKGTSITTEVESPALEQVGAENLGILDTSASYDEDTKTLTLAIVNRHPELAVETEIDFPVAKSLKIFEKHELTATSYTAANTLEKPSQNVVSYQHQNIDNSISSITLAPASITLLRFR</sequence>
<evidence type="ECO:0000256" key="3">
    <source>
        <dbReference type="ARBA" id="ARBA00011165"/>
    </source>
</evidence>
<organism evidence="10 11">
    <name type="scientific">Flectobacillus longus</name>
    <dbReference type="NCBI Taxonomy" id="2984207"/>
    <lineage>
        <taxon>Bacteria</taxon>
        <taxon>Pseudomonadati</taxon>
        <taxon>Bacteroidota</taxon>
        <taxon>Cytophagia</taxon>
        <taxon>Cytophagales</taxon>
        <taxon>Flectobacillaceae</taxon>
        <taxon>Flectobacillus</taxon>
    </lineage>
</organism>
<dbReference type="InterPro" id="IPR055235">
    <property type="entry name" value="ASD1_cat"/>
</dbReference>
<evidence type="ECO:0000256" key="8">
    <source>
        <dbReference type="SAM" id="SignalP"/>
    </source>
</evidence>
<gene>
    <name evidence="10" type="ORF">QM480_07310</name>
</gene>
<comment type="caution">
    <text evidence="10">The sequence shown here is derived from an EMBL/GenBank/DDBJ whole genome shotgun (WGS) entry which is preliminary data.</text>
</comment>
<dbReference type="PANTHER" id="PTHR43576">
    <property type="entry name" value="ALPHA-L-ARABINOFURANOSIDASE C-RELATED"/>
    <property type="match status" value="1"/>
</dbReference>
<evidence type="ECO:0000256" key="1">
    <source>
        <dbReference type="ARBA" id="ARBA00001462"/>
    </source>
</evidence>
<accession>A0ABT6YKJ9</accession>
<evidence type="ECO:0000256" key="6">
    <source>
        <dbReference type="ARBA" id="ARBA00023277"/>
    </source>
</evidence>
<evidence type="ECO:0000256" key="4">
    <source>
        <dbReference type="ARBA" id="ARBA00012670"/>
    </source>
</evidence>
<dbReference type="InterPro" id="IPR017853">
    <property type="entry name" value="GH"/>
</dbReference>
<feature type="domain" description="Alpha-L-arabinofuranosidase C-terminal" evidence="9">
    <location>
        <begin position="325"/>
        <end position="514"/>
    </location>
</feature>
<evidence type="ECO:0000313" key="10">
    <source>
        <dbReference type="EMBL" id="MDI9864125.1"/>
    </source>
</evidence>
<dbReference type="Gene3D" id="3.20.20.80">
    <property type="entry name" value="Glycosidases"/>
    <property type="match status" value="1"/>
</dbReference>
<comment type="similarity">
    <text evidence="2">Belongs to the glycosyl hydrolase 51 family.</text>
</comment>
<comment type="subunit">
    <text evidence="3">Homohexamer; trimer of dimers.</text>
</comment>
<dbReference type="PANTHER" id="PTHR43576:SF3">
    <property type="entry name" value="ALPHA-L-ARABINOFURANOSIDASE C"/>
    <property type="match status" value="1"/>
</dbReference>
<dbReference type="SUPFAM" id="SSF51445">
    <property type="entry name" value="(Trans)glycosidases"/>
    <property type="match status" value="1"/>
</dbReference>
<dbReference type="Pfam" id="PF06964">
    <property type="entry name" value="Alpha-L-AF_C"/>
    <property type="match status" value="1"/>
</dbReference>
<dbReference type="SUPFAM" id="SSF51011">
    <property type="entry name" value="Glycosyl hydrolase domain"/>
    <property type="match status" value="1"/>
</dbReference>
<keyword evidence="5" id="KW-0378">Hydrolase</keyword>
<reference evidence="10 11" key="1">
    <citation type="submission" date="2023-05" db="EMBL/GenBank/DDBJ databases">
        <title>Novel species of genus Flectobacillus isolated from stream in China.</title>
        <authorList>
            <person name="Lu H."/>
        </authorList>
    </citation>
    <scope>NUCLEOTIDE SEQUENCE [LARGE SCALE GENOMIC DNA]</scope>
    <source>
        <strain evidence="10 11">DC10W</strain>
    </source>
</reference>
<name>A0ABT6YKJ9_9BACT</name>
<evidence type="ECO:0000256" key="2">
    <source>
        <dbReference type="ARBA" id="ARBA00007186"/>
    </source>
</evidence>
<dbReference type="Gene3D" id="2.60.40.1180">
    <property type="entry name" value="Golgi alpha-mannosidase II"/>
    <property type="match status" value="1"/>
</dbReference>
<evidence type="ECO:0000256" key="5">
    <source>
        <dbReference type="ARBA" id="ARBA00022801"/>
    </source>
</evidence>
<dbReference type="EMBL" id="JASHID010000004">
    <property type="protein sequence ID" value="MDI9864125.1"/>
    <property type="molecule type" value="Genomic_DNA"/>
</dbReference>
<keyword evidence="8" id="KW-0732">Signal</keyword>
<keyword evidence="6" id="KW-0119">Carbohydrate metabolism</keyword>
<evidence type="ECO:0000256" key="7">
    <source>
        <dbReference type="ARBA" id="ARBA00023295"/>
    </source>
</evidence>